<dbReference type="SMART" id="SM00240">
    <property type="entry name" value="FHA"/>
    <property type="match status" value="1"/>
</dbReference>
<evidence type="ECO:0000313" key="4">
    <source>
        <dbReference type="EMBL" id="KRZ14418.1"/>
    </source>
</evidence>
<dbReference type="CDD" id="cd21911">
    <property type="entry name" value="CC1_SLMAP"/>
    <property type="match status" value="1"/>
</dbReference>
<feature type="coiled-coil region" evidence="1">
    <location>
        <begin position="543"/>
        <end position="584"/>
    </location>
</feature>
<dbReference type="Gene3D" id="2.60.200.20">
    <property type="match status" value="1"/>
</dbReference>
<dbReference type="SUPFAM" id="SSF49879">
    <property type="entry name" value="SMAD/FHA domain"/>
    <property type="match status" value="1"/>
</dbReference>
<feature type="domain" description="FHA" evidence="3">
    <location>
        <begin position="136"/>
        <end position="191"/>
    </location>
</feature>
<dbReference type="EMBL" id="JYDP01000025">
    <property type="protein sequence ID" value="KRZ14418.1"/>
    <property type="molecule type" value="Genomic_DNA"/>
</dbReference>
<protein>
    <submittedName>
        <fullName evidence="4">Sarcolemmal membrane-associated protein</fullName>
    </submittedName>
</protein>
<dbReference type="InterPro" id="IPR008984">
    <property type="entry name" value="SMAD_FHA_dom_sf"/>
</dbReference>
<dbReference type="InterPro" id="IPR051176">
    <property type="entry name" value="Cent_Immune-Sig_Mod"/>
</dbReference>
<evidence type="ECO:0000259" key="3">
    <source>
        <dbReference type="PROSITE" id="PS50006"/>
    </source>
</evidence>
<feature type="coiled-coil region" evidence="1">
    <location>
        <begin position="826"/>
        <end position="853"/>
    </location>
</feature>
<organism evidence="4 5">
    <name type="scientific">Trichinella zimbabwensis</name>
    <dbReference type="NCBI Taxonomy" id="268475"/>
    <lineage>
        <taxon>Eukaryota</taxon>
        <taxon>Metazoa</taxon>
        <taxon>Ecdysozoa</taxon>
        <taxon>Nematoda</taxon>
        <taxon>Enoplea</taxon>
        <taxon>Dorylaimia</taxon>
        <taxon>Trichinellida</taxon>
        <taxon>Trichinellidae</taxon>
        <taxon>Trichinella</taxon>
    </lineage>
</organism>
<dbReference type="OrthoDB" id="687730at2759"/>
<dbReference type="AlphaFoldDB" id="A0A0V1HWJ9"/>
<feature type="transmembrane region" description="Helical" evidence="2">
    <location>
        <begin position="948"/>
        <end position="972"/>
    </location>
</feature>
<dbReference type="PANTHER" id="PTHR15715">
    <property type="entry name" value="CENTROSOMAL PROTEIN OF 170 KDA"/>
    <property type="match status" value="1"/>
</dbReference>
<keyword evidence="1" id="KW-0175">Coiled coil</keyword>
<gene>
    <name evidence="4" type="primary">cher</name>
    <name evidence="4" type="ORF">T11_18592</name>
</gene>
<keyword evidence="2" id="KW-1133">Transmembrane helix</keyword>
<accession>A0A0V1HWJ9</accession>
<sequence>MDANFAKSLKSIPEQNVWPLALKTIARHFPYVERYWKHSPISLNNIHKMSHEQRVLVANSVRWKKKSDALLKTLLRQVYEDSSRQIYLNVLRKIDHRASKVPLQHMEFGAACAVLTPCENSHPFEQRRVALSDEPVKIGRSLAKLQASNNNFVFDCKVLSRNHALIWYEDGSFYVRDTKSSNGTFINGQRLSKASEESLPKEVFSGDLIQLGVEIVENTRNGTSFSHGCIVAMLRLYHPNGLEALPRETTDSSMTNLVSAYNIDASQAISNQELFQVQQYIREAVYREKIMESKMTALQALLVTTQDATNECWNALIDEDRLLSRIETLESQLRICNKNIPESQLRDQLLSLTDEKAKYESAAKEAIRRVMQEKLDALQRLGDVEQCLESTVKQCGQLRDDYETVQKELALVTEQHNECLKREAELKCQLLETQVHLVVKQENEIGEKVKMEPDKALVNRDKIAPTSTIVSKENLKDTKESTEQLLSNDSHVIKKLKNELIDQDSSSENVKQSCDVNLNSSNASVTKREVDHILEPISFADALEFSRKQAQDLTEDLRKAKLELENSQQKALNLEDQLLASNDRLSFLVEQAVSDIMARFENVVYQKFKNEELVAFLKDQVCQLESSFKQTLYSKNFPENTFPNGHSSDHEVEDEMNGQGDETKVQHCARCTELLAQISDLTFVCDKNECIIGKYKMKLADHERICRRAVESNQQLVDQLRRNEKDLQSVYTQMICIQGMLTSDDQRSNNLLKDQLRSINNIFKESLKETDHYADVAEEVLGEWNLLSIASSLDGADGFTDTFPVEDKNNALSTLQPQLSCNEAEFASLKHECSNLRQRIAAVEKEVKLSAQENSLLQTRYAELLKSYNAVHEEKTVLDEEKSSWHAQLIAANQEADLLRLQLNETQSQQEEVMNISDLVGSNENILSSECSMIKEQSSCQCEEIGGYFGLCSFFTILQCIILIVGVVMALLPWFSSLTATLDDILHAYNSEADFFILKKFGEKCRKKRYVLIFLLSSFTFATREFKKK</sequence>
<dbReference type="STRING" id="268475.A0A0V1HWJ9"/>
<dbReference type="CDD" id="cd22679">
    <property type="entry name" value="FHA_SLMAP"/>
    <property type="match status" value="1"/>
</dbReference>
<evidence type="ECO:0000256" key="1">
    <source>
        <dbReference type="SAM" id="Coils"/>
    </source>
</evidence>
<keyword evidence="5" id="KW-1185">Reference proteome</keyword>
<dbReference type="Proteomes" id="UP000055024">
    <property type="component" value="Unassembled WGS sequence"/>
</dbReference>
<dbReference type="InterPro" id="IPR000253">
    <property type="entry name" value="FHA_dom"/>
</dbReference>
<dbReference type="PANTHER" id="PTHR15715:SF37">
    <property type="entry name" value="LD47843P"/>
    <property type="match status" value="1"/>
</dbReference>
<keyword evidence="2" id="KW-0472">Membrane</keyword>
<dbReference type="PROSITE" id="PS50006">
    <property type="entry name" value="FHA_DOMAIN"/>
    <property type="match status" value="1"/>
</dbReference>
<proteinExistence type="predicted"/>
<comment type="caution">
    <text evidence="4">The sequence shown here is derived from an EMBL/GenBank/DDBJ whole genome shotgun (WGS) entry which is preliminary data.</text>
</comment>
<keyword evidence="2" id="KW-0812">Transmembrane</keyword>
<evidence type="ECO:0000313" key="5">
    <source>
        <dbReference type="Proteomes" id="UP000055024"/>
    </source>
</evidence>
<dbReference type="Pfam" id="PF00498">
    <property type="entry name" value="FHA"/>
    <property type="match status" value="1"/>
</dbReference>
<reference evidence="4 5" key="1">
    <citation type="submission" date="2015-01" db="EMBL/GenBank/DDBJ databases">
        <title>Evolution of Trichinella species and genotypes.</title>
        <authorList>
            <person name="Korhonen P.K."/>
            <person name="Edoardo P."/>
            <person name="Giuseppe L.R."/>
            <person name="Gasser R.B."/>
        </authorList>
    </citation>
    <scope>NUCLEOTIDE SEQUENCE [LARGE SCALE GENOMIC DNA]</scope>
    <source>
        <strain evidence="4">ISS1029</strain>
    </source>
</reference>
<name>A0A0V1HWJ9_9BILA</name>
<feature type="coiled-coil region" evidence="1">
    <location>
        <begin position="342"/>
        <end position="369"/>
    </location>
</feature>
<evidence type="ECO:0000256" key="2">
    <source>
        <dbReference type="SAM" id="Phobius"/>
    </source>
</evidence>